<proteinExistence type="predicted"/>
<name>A0A964E659_9PROT</name>
<keyword evidence="1" id="KW-1133">Transmembrane helix</keyword>
<evidence type="ECO:0000313" key="2">
    <source>
        <dbReference type="EMBL" id="MCB8883259.1"/>
    </source>
</evidence>
<dbReference type="EMBL" id="JAESVA010000012">
    <property type="protein sequence ID" value="MCB8883259.1"/>
    <property type="molecule type" value="Genomic_DNA"/>
</dbReference>
<keyword evidence="3" id="KW-1185">Reference proteome</keyword>
<dbReference type="Proteomes" id="UP000721844">
    <property type="component" value="Unassembled WGS sequence"/>
</dbReference>
<evidence type="ECO:0000313" key="3">
    <source>
        <dbReference type="Proteomes" id="UP000721844"/>
    </source>
</evidence>
<keyword evidence="1" id="KW-0472">Membrane</keyword>
<evidence type="ECO:0008006" key="4">
    <source>
        <dbReference type="Google" id="ProtNLM"/>
    </source>
</evidence>
<comment type="caution">
    <text evidence="2">The sequence shown here is derived from an EMBL/GenBank/DDBJ whole genome shotgun (WGS) entry which is preliminary data.</text>
</comment>
<evidence type="ECO:0000256" key="1">
    <source>
        <dbReference type="SAM" id="Phobius"/>
    </source>
</evidence>
<organism evidence="2 3">
    <name type="scientific">Acidisoma cellulosilyticum</name>
    <dbReference type="NCBI Taxonomy" id="2802395"/>
    <lineage>
        <taxon>Bacteria</taxon>
        <taxon>Pseudomonadati</taxon>
        <taxon>Pseudomonadota</taxon>
        <taxon>Alphaproteobacteria</taxon>
        <taxon>Acetobacterales</taxon>
        <taxon>Acidocellaceae</taxon>
        <taxon>Acidisoma</taxon>
    </lineage>
</organism>
<dbReference type="AlphaFoldDB" id="A0A964E659"/>
<keyword evidence="1" id="KW-0812">Transmembrane</keyword>
<feature type="transmembrane region" description="Helical" evidence="1">
    <location>
        <begin position="52"/>
        <end position="72"/>
    </location>
</feature>
<gene>
    <name evidence="2" type="ORF">ACELLULO517_23620</name>
</gene>
<reference evidence="2 3" key="1">
    <citation type="journal article" date="2021" name="Microorganisms">
        <title>Acidisoma silvae sp. nov. and Acidisomacellulosilytica sp. nov., Two Acidophilic Bacteria Isolated from Decaying Wood, Hydrolyzing Cellulose and Producing Poly-3-hydroxybutyrate.</title>
        <authorList>
            <person name="Mieszkin S."/>
            <person name="Pouder E."/>
            <person name="Uroz S."/>
            <person name="Simon-Colin C."/>
            <person name="Alain K."/>
        </authorList>
    </citation>
    <scope>NUCLEOTIDE SEQUENCE [LARGE SCALE GENOMIC DNA]</scope>
    <source>
        <strain evidence="2 3">HW T5.17</strain>
    </source>
</reference>
<protein>
    <recommendedName>
        <fullName evidence="4">DUF883 domain-containing protein</fullName>
    </recommendedName>
</protein>
<dbReference type="RefSeq" id="WP_227309915.1">
    <property type="nucleotide sequence ID" value="NZ_JAESVA010000012.1"/>
</dbReference>
<accession>A0A964E659</accession>
<sequence length="74" mass="7991">MTCCPWMNEHGLTCAGAKRFVDEHVKPCLTCASEKAEVLLEDLRAEVREKPVKTLVVAGLAGLVLGLTIAAARR</sequence>